<feature type="compositionally biased region" description="Basic residues" evidence="1">
    <location>
        <begin position="46"/>
        <end position="57"/>
    </location>
</feature>
<evidence type="ECO:0000256" key="1">
    <source>
        <dbReference type="SAM" id="MobiDB-lite"/>
    </source>
</evidence>
<organism evidence="2">
    <name type="scientific">Arundo donax</name>
    <name type="common">Giant reed</name>
    <name type="synonym">Donax arundinaceus</name>
    <dbReference type="NCBI Taxonomy" id="35708"/>
    <lineage>
        <taxon>Eukaryota</taxon>
        <taxon>Viridiplantae</taxon>
        <taxon>Streptophyta</taxon>
        <taxon>Embryophyta</taxon>
        <taxon>Tracheophyta</taxon>
        <taxon>Spermatophyta</taxon>
        <taxon>Magnoliopsida</taxon>
        <taxon>Liliopsida</taxon>
        <taxon>Poales</taxon>
        <taxon>Poaceae</taxon>
        <taxon>PACMAD clade</taxon>
        <taxon>Arundinoideae</taxon>
        <taxon>Arundineae</taxon>
        <taxon>Arundo</taxon>
    </lineage>
</organism>
<reference evidence="2" key="1">
    <citation type="submission" date="2014-09" db="EMBL/GenBank/DDBJ databases">
        <authorList>
            <person name="Magalhaes I.L.F."/>
            <person name="Oliveira U."/>
            <person name="Santos F.R."/>
            <person name="Vidigal T.H.D.A."/>
            <person name="Brescovit A.D."/>
            <person name="Santos A.J."/>
        </authorList>
    </citation>
    <scope>NUCLEOTIDE SEQUENCE</scope>
    <source>
        <tissue evidence="2">Shoot tissue taken approximately 20 cm above the soil surface</tissue>
    </source>
</reference>
<feature type="region of interest" description="Disordered" evidence="1">
    <location>
        <begin position="24"/>
        <end position="64"/>
    </location>
</feature>
<protein>
    <submittedName>
        <fullName evidence="2">Uncharacterized protein</fullName>
    </submittedName>
</protein>
<evidence type="ECO:0000313" key="2">
    <source>
        <dbReference type="EMBL" id="JAD75544.1"/>
    </source>
</evidence>
<reference evidence="2" key="2">
    <citation type="journal article" date="2015" name="Data Brief">
        <title>Shoot transcriptome of the giant reed, Arundo donax.</title>
        <authorList>
            <person name="Barrero R.A."/>
            <person name="Guerrero F.D."/>
            <person name="Moolhuijzen P."/>
            <person name="Goolsby J.A."/>
            <person name="Tidwell J."/>
            <person name="Bellgard S.E."/>
            <person name="Bellgard M.I."/>
        </authorList>
    </citation>
    <scope>NUCLEOTIDE SEQUENCE</scope>
    <source>
        <tissue evidence="2">Shoot tissue taken approximately 20 cm above the soil surface</tissue>
    </source>
</reference>
<sequence>MAPPSSFAYLAFLPQHACGPRKCAPTRIKTGPAGSRELGGGATAARARRARNKRPRPRSPLPEHACGIVLRAAPLSRFSTVASHEEAPRVDSDITRQCRTAEAAVPRSSHVARHAALQRPVAASPGHAVEHPGPRRRHVADLALGAAQ</sequence>
<accession>A0A0A9CGV7</accession>
<dbReference type="EMBL" id="GBRH01222351">
    <property type="protein sequence ID" value="JAD75544.1"/>
    <property type="molecule type" value="Transcribed_RNA"/>
</dbReference>
<name>A0A0A9CGV7_ARUDO</name>
<feature type="region of interest" description="Disordered" evidence="1">
    <location>
        <begin position="119"/>
        <end position="148"/>
    </location>
</feature>
<dbReference type="AlphaFoldDB" id="A0A0A9CGV7"/>
<proteinExistence type="predicted"/>